<gene>
    <name evidence="5" type="ORF">KJ970_16955</name>
</gene>
<dbReference type="CDD" id="cd00614">
    <property type="entry name" value="CGS_like"/>
    <property type="match status" value="1"/>
</dbReference>
<dbReference type="InterPro" id="IPR015422">
    <property type="entry name" value="PyrdxlP-dep_Trfase_small"/>
</dbReference>
<protein>
    <submittedName>
        <fullName evidence="5">Aminotransferase class I/II-fold pyridoxal phosphate-dependent enzyme</fullName>
    </submittedName>
</protein>
<feature type="modified residue" description="N6-(pyridoxal phosphate)lysine" evidence="3">
    <location>
        <position position="209"/>
    </location>
</feature>
<accession>A0A948W8E3</accession>
<dbReference type="FunFam" id="3.90.1150.10:FF:000033">
    <property type="entry name" value="Cystathionine gamma-synthase"/>
    <property type="match status" value="1"/>
</dbReference>
<dbReference type="GO" id="GO:0019346">
    <property type="term" value="P:transsulfuration"/>
    <property type="evidence" value="ECO:0007669"/>
    <property type="project" value="InterPro"/>
</dbReference>
<name>A0A948W8E3_UNCEI</name>
<keyword evidence="5" id="KW-0032">Aminotransferase</keyword>
<reference evidence="5" key="1">
    <citation type="submission" date="2021-05" db="EMBL/GenBank/DDBJ databases">
        <title>Energy efficiency and biological interactions define the core microbiome of deep oligotrophic groundwater.</title>
        <authorList>
            <person name="Mehrshad M."/>
            <person name="Lopez-Fernandez M."/>
            <person name="Bell E."/>
            <person name="Bernier-Latmani R."/>
            <person name="Bertilsson S."/>
            <person name="Dopson M."/>
        </authorList>
    </citation>
    <scope>NUCLEOTIDE SEQUENCE</scope>
    <source>
        <strain evidence="5">Modern_marine.mb.64</strain>
    </source>
</reference>
<comment type="cofactor">
    <cofactor evidence="1 4">
        <name>pyridoxal 5'-phosphate</name>
        <dbReference type="ChEBI" id="CHEBI:597326"/>
    </cofactor>
</comment>
<comment type="similarity">
    <text evidence="4">Belongs to the trans-sulfuration enzymes family.</text>
</comment>
<evidence type="ECO:0000256" key="1">
    <source>
        <dbReference type="ARBA" id="ARBA00001933"/>
    </source>
</evidence>
<dbReference type="PANTHER" id="PTHR11808">
    <property type="entry name" value="TRANS-SULFURATION ENZYME FAMILY MEMBER"/>
    <property type="match status" value="1"/>
</dbReference>
<sequence>MEDPKMRSMDTQCVHAGHHHDACGAVIPPIYQTSTFLFKNVDHGASLFAGEEKGYIYTRMGNPTIESMEKTVAALEGGFAALGCGSGMAAIHTAFASMLNAGDHIVCSDAVYGPTNTLVKTVLSRFGITATFVDTSDTNAVREAMKPETKVIYVETPGNPTLVVADLKAVVEIAHAKGARVVVDNTFSSPILQQPLKFGVDVVVHSMTKYLNGHADVVAGIIVVKNKEDYTHFRKTLNQLGGTITPFNSFLVARGIKTLALRMERHCINGMKVAKYLEAHAKTEWVRYPYLPSHPQYEVAKRQMKGGGGVVSFGLLGGLEAGKTLMNSVKLCTLAVSLGGVETLIEHPASMTHATLGPEARRQANITDGLVRIAVGIEDVDEIIADLDQGLAKI</sequence>
<evidence type="ECO:0000313" key="6">
    <source>
        <dbReference type="Proteomes" id="UP000777784"/>
    </source>
</evidence>
<dbReference type="Gene3D" id="3.90.1150.10">
    <property type="entry name" value="Aspartate Aminotransferase, domain 1"/>
    <property type="match status" value="1"/>
</dbReference>
<dbReference type="AlphaFoldDB" id="A0A948W8E3"/>
<dbReference type="GO" id="GO:0009086">
    <property type="term" value="P:methionine biosynthetic process"/>
    <property type="evidence" value="ECO:0007669"/>
    <property type="project" value="UniProtKB-ARBA"/>
</dbReference>
<keyword evidence="2 3" id="KW-0663">Pyridoxal phosphate</keyword>
<organism evidence="5 6">
    <name type="scientific">Eiseniibacteriota bacterium</name>
    <dbReference type="NCBI Taxonomy" id="2212470"/>
    <lineage>
        <taxon>Bacteria</taxon>
        <taxon>Candidatus Eiseniibacteriota</taxon>
    </lineage>
</organism>
<dbReference type="GO" id="GO:0008483">
    <property type="term" value="F:transaminase activity"/>
    <property type="evidence" value="ECO:0007669"/>
    <property type="project" value="UniProtKB-KW"/>
</dbReference>
<keyword evidence="5" id="KW-0808">Transferase</keyword>
<dbReference type="Gene3D" id="3.40.640.10">
    <property type="entry name" value="Type I PLP-dependent aspartate aminotransferase-like (Major domain)"/>
    <property type="match status" value="1"/>
</dbReference>
<comment type="caution">
    <text evidence="5">The sequence shown here is derived from an EMBL/GenBank/DDBJ whole genome shotgun (WGS) entry which is preliminary data.</text>
</comment>
<evidence type="ECO:0000313" key="5">
    <source>
        <dbReference type="EMBL" id="MBU2692606.1"/>
    </source>
</evidence>
<dbReference type="GO" id="GO:0005737">
    <property type="term" value="C:cytoplasm"/>
    <property type="evidence" value="ECO:0007669"/>
    <property type="project" value="TreeGrafter"/>
</dbReference>
<dbReference type="PIRSF" id="PIRSF001434">
    <property type="entry name" value="CGS"/>
    <property type="match status" value="1"/>
</dbReference>
<evidence type="ECO:0000256" key="4">
    <source>
        <dbReference type="RuleBase" id="RU362118"/>
    </source>
</evidence>
<dbReference type="Proteomes" id="UP000777784">
    <property type="component" value="Unassembled WGS sequence"/>
</dbReference>
<dbReference type="EMBL" id="JAHJDP010000097">
    <property type="protein sequence ID" value="MBU2692606.1"/>
    <property type="molecule type" value="Genomic_DNA"/>
</dbReference>
<dbReference type="FunFam" id="3.40.640.10:FF:000046">
    <property type="entry name" value="Cystathionine gamma-lyase"/>
    <property type="match status" value="1"/>
</dbReference>
<evidence type="ECO:0000256" key="3">
    <source>
        <dbReference type="PIRSR" id="PIRSR001434-2"/>
    </source>
</evidence>
<proteinExistence type="inferred from homology"/>
<dbReference type="GO" id="GO:0016846">
    <property type="term" value="F:carbon-sulfur lyase activity"/>
    <property type="evidence" value="ECO:0007669"/>
    <property type="project" value="TreeGrafter"/>
</dbReference>
<evidence type="ECO:0000256" key="2">
    <source>
        <dbReference type="ARBA" id="ARBA00022898"/>
    </source>
</evidence>
<dbReference type="GO" id="GO:0030170">
    <property type="term" value="F:pyridoxal phosphate binding"/>
    <property type="evidence" value="ECO:0007669"/>
    <property type="project" value="InterPro"/>
</dbReference>
<dbReference type="Pfam" id="PF01053">
    <property type="entry name" value="Cys_Met_Meta_PP"/>
    <property type="match status" value="1"/>
</dbReference>
<dbReference type="InterPro" id="IPR000277">
    <property type="entry name" value="Cys/Met-Metab_PyrdxlP-dep_enz"/>
</dbReference>
<dbReference type="SUPFAM" id="SSF53383">
    <property type="entry name" value="PLP-dependent transferases"/>
    <property type="match status" value="1"/>
</dbReference>
<dbReference type="InterPro" id="IPR015421">
    <property type="entry name" value="PyrdxlP-dep_Trfase_major"/>
</dbReference>
<dbReference type="InterPro" id="IPR015424">
    <property type="entry name" value="PyrdxlP-dep_Trfase"/>
</dbReference>
<dbReference type="PANTHER" id="PTHR11808:SF80">
    <property type="entry name" value="CYSTATHIONINE GAMMA-LYASE"/>
    <property type="match status" value="1"/>
</dbReference>